<dbReference type="PANTHER" id="PTHR43394">
    <property type="entry name" value="ATP-DEPENDENT PERMEASE MDL1, MITOCHONDRIAL"/>
    <property type="match status" value="1"/>
</dbReference>
<dbReference type="InterPro" id="IPR036640">
    <property type="entry name" value="ABC1_TM_sf"/>
</dbReference>
<keyword evidence="5" id="KW-0547">Nucleotide-binding</keyword>
<evidence type="ECO:0000256" key="7">
    <source>
        <dbReference type="ARBA" id="ARBA00022989"/>
    </source>
</evidence>
<feature type="domain" description="ABC transmembrane type-1" evidence="11">
    <location>
        <begin position="35"/>
        <end position="311"/>
    </location>
</feature>
<dbReference type="AlphaFoldDB" id="B5YBA0"/>
<sequence length="569" mass="64852">MQEDLDFLFPQKEKVSLSEFKILFPYLKTHLKSFILASIFLIISSFITVPIPYLTKMVIDKVLLGNKDVRLLFNLIIVMAVLHIARSIFSGITQYLFVKLNQEIIVTLKSDLFKKILKLPFSFYDRAQTGYLLSRIGEAEGLGLFFSSNLVGQLIRLGEFIFALCMLLYLNWKLTIIALLILPFYYFALKPLADRISYVTKEILESSAKLMGKVQERISGAEVIKLFVAEEREAEKIEKGFKELGRKNILQSIIFTLFAEFNITLTALGGLLILWRGGIDIINGTFTLGSYIAFTAYVQRLYAPIQSLATFNFTLYPALVSLKRVAEIMEITQEEGGDIQINELRGNISFNDVSFSYHENNRVLEDINLEIKEGEKVAIIGPNGSGKTTLIRLLLRMYKPQKGKIFIDGIDLERIKLSSLREKIGIISQNVFLFNDTVKNNISYSRPDISDEELIKLLKETDLYDFFIEGFPKGLDTVIGERGVRISGGQRKIIAFLRAILKNPKILILDEATSEADTIVEEKIFKFIKEKMKNTTCIIITPKNLLEKNFVDKLVYLSKGRIVEIIDEK</sequence>
<evidence type="ECO:0000256" key="4">
    <source>
        <dbReference type="ARBA" id="ARBA00022692"/>
    </source>
</evidence>
<dbReference type="HOGENOM" id="CLU_000604_84_3_0"/>
<keyword evidence="4 9" id="KW-0812">Transmembrane</keyword>
<dbReference type="PANTHER" id="PTHR43394:SF1">
    <property type="entry name" value="ATP-BINDING CASSETTE SUB-FAMILY B MEMBER 10, MITOCHONDRIAL"/>
    <property type="match status" value="1"/>
</dbReference>
<dbReference type="CDD" id="cd07346">
    <property type="entry name" value="ABC_6TM_exporters"/>
    <property type="match status" value="1"/>
</dbReference>
<evidence type="ECO:0000256" key="1">
    <source>
        <dbReference type="ARBA" id="ARBA00004651"/>
    </source>
</evidence>
<name>B5YBA0_DICT6</name>
<keyword evidence="6" id="KW-0067">ATP-binding</keyword>
<dbReference type="STRING" id="309799.DICTH_1817"/>
<dbReference type="InterPro" id="IPR003593">
    <property type="entry name" value="AAA+_ATPase"/>
</dbReference>
<dbReference type="PROSITE" id="PS50893">
    <property type="entry name" value="ABC_TRANSPORTER_2"/>
    <property type="match status" value="1"/>
</dbReference>
<evidence type="ECO:0000256" key="8">
    <source>
        <dbReference type="ARBA" id="ARBA00023136"/>
    </source>
</evidence>
<evidence type="ECO:0000259" key="10">
    <source>
        <dbReference type="PROSITE" id="PS50893"/>
    </source>
</evidence>
<feature type="transmembrane region" description="Helical" evidence="9">
    <location>
        <begin position="71"/>
        <end position="89"/>
    </location>
</feature>
<comment type="subcellular location">
    <subcellularLocation>
        <location evidence="1">Cell membrane</location>
        <topology evidence="1">Multi-pass membrane protein</topology>
    </subcellularLocation>
</comment>
<dbReference type="KEGG" id="dth:DICTH_1817"/>
<evidence type="ECO:0000256" key="3">
    <source>
        <dbReference type="ARBA" id="ARBA00022475"/>
    </source>
</evidence>
<evidence type="ECO:0000259" key="11">
    <source>
        <dbReference type="PROSITE" id="PS50929"/>
    </source>
</evidence>
<feature type="transmembrane region" description="Helical" evidence="9">
    <location>
        <begin position="249"/>
        <end position="275"/>
    </location>
</feature>
<keyword evidence="2" id="KW-0813">Transport</keyword>
<dbReference type="SMART" id="SM00382">
    <property type="entry name" value="AAA"/>
    <property type="match status" value="1"/>
</dbReference>
<dbReference type="InterPro" id="IPR027417">
    <property type="entry name" value="P-loop_NTPase"/>
</dbReference>
<evidence type="ECO:0000256" key="2">
    <source>
        <dbReference type="ARBA" id="ARBA00022448"/>
    </source>
</evidence>
<dbReference type="Pfam" id="PF00664">
    <property type="entry name" value="ABC_membrane"/>
    <property type="match status" value="1"/>
</dbReference>
<dbReference type="GO" id="GO:0005524">
    <property type="term" value="F:ATP binding"/>
    <property type="evidence" value="ECO:0007669"/>
    <property type="project" value="UniProtKB-KW"/>
</dbReference>
<dbReference type="Gene3D" id="1.20.1560.10">
    <property type="entry name" value="ABC transporter type 1, transmembrane domain"/>
    <property type="match status" value="1"/>
</dbReference>
<gene>
    <name evidence="12" type="ordered locus">DICTH_1817</name>
</gene>
<feature type="transmembrane region" description="Helical" evidence="9">
    <location>
        <begin position="34"/>
        <end position="59"/>
    </location>
</feature>
<dbReference type="SUPFAM" id="SSF90123">
    <property type="entry name" value="ABC transporter transmembrane region"/>
    <property type="match status" value="1"/>
</dbReference>
<dbReference type="RefSeq" id="WP_012547312.1">
    <property type="nucleotide sequence ID" value="NC_011297.1"/>
</dbReference>
<reference evidence="12 13" key="1">
    <citation type="journal article" date="2014" name="Genome Announc.">
        <title>Complete Genome Sequence of the Extreme Thermophile Dictyoglomus thermophilum H-6-12.</title>
        <authorList>
            <person name="Coil D.A."/>
            <person name="Badger J.H."/>
            <person name="Forberger H.C."/>
            <person name="Riggs F."/>
            <person name="Madupu R."/>
            <person name="Fedorova N."/>
            <person name="Ward N."/>
            <person name="Robb F.T."/>
            <person name="Eisen J.A."/>
        </authorList>
    </citation>
    <scope>NUCLEOTIDE SEQUENCE [LARGE SCALE GENOMIC DNA]</scope>
    <source>
        <strain evidence="13">ATCC 35947 / DSM 3960 / H-6-12</strain>
    </source>
</reference>
<evidence type="ECO:0000313" key="13">
    <source>
        <dbReference type="Proteomes" id="UP000001733"/>
    </source>
</evidence>
<dbReference type="InterPro" id="IPR011527">
    <property type="entry name" value="ABC1_TM_dom"/>
</dbReference>
<dbReference type="InterPro" id="IPR039421">
    <property type="entry name" value="Type_1_exporter"/>
</dbReference>
<keyword evidence="3" id="KW-1003">Cell membrane</keyword>
<keyword evidence="7 9" id="KW-1133">Transmembrane helix</keyword>
<dbReference type="GO" id="GO:0015421">
    <property type="term" value="F:ABC-type oligopeptide transporter activity"/>
    <property type="evidence" value="ECO:0007669"/>
    <property type="project" value="TreeGrafter"/>
</dbReference>
<dbReference type="GO" id="GO:0016887">
    <property type="term" value="F:ATP hydrolysis activity"/>
    <property type="evidence" value="ECO:0007669"/>
    <property type="project" value="InterPro"/>
</dbReference>
<evidence type="ECO:0000313" key="12">
    <source>
        <dbReference type="EMBL" id="ACI18680.1"/>
    </source>
</evidence>
<dbReference type="PaxDb" id="309799-DICTH_1817"/>
<organism evidence="12 13">
    <name type="scientific">Dictyoglomus thermophilum (strain ATCC 35947 / DSM 3960 / H-6-12)</name>
    <dbReference type="NCBI Taxonomy" id="309799"/>
    <lineage>
        <taxon>Bacteria</taxon>
        <taxon>Pseudomonadati</taxon>
        <taxon>Dictyoglomota</taxon>
        <taxon>Dictyoglomia</taxon>
        <taxon>Dictyoglomales</taxon>
        <taxon>Dictyoglomaceae</taxon>
        <taxon>Dictyoglomus</taxon>
    </lineage>
</organism>
<feature type="domain" description="ABC transporter" evidence="10">
    <location>
        <begin position="348"/>
        <end position="569"/>
    </location>
</feature>
<proteinExistence type="predicted"/>
<dbReference type="InterPro" id="IPR003439">
    <property type="entry name" value="ABC_transporter-like_ATP-bd"/>
</dbReference>
<dbReference type="SUPFAM" id="SSF52540">
    <property type="entry name" value="P-loop containing nucleoside triphosphate hydrolases"/>
    <property type="match status" value="1"/>
</dbReference>
<dbReference type="FunFam" id="3.40.50.300:FF:000299">
    <property type="entry name" value="ABC transporter ATP-binding protein/permease"/>
    <property type="match status" value="1"/>
</dbReference>
<keyword evidence="8 9" id="KW-0472">Membrane</keyword>
<evidence type="ECO:0000256" key="6">
    <source>
        <dbReference type="ARBA" id="ARBA00022840"/>
    </source>
</evidence>
<dbReference type="PROSITE" id="PS50929">
    <property type="entry name" value="ABC_TM1F"/>
    <property type="match status" value="1"/>
</dbReference>
<evidence type="ECO:0000256" key="5">
    <source>
        <dbReference type="ARBA" id="ARBA00022741"/>
    </source>
</evidence>
<dbReference type="OrthoDB" id="1736581at2"/>
<dbReference type="eggNOG" id="COG2274">
    <property type="taxonomic scope" value="Bacteria"/>
</dbReference>
<dbReference type="Pfam" id="PF00005">
    <property type="entry name" value="ABC_tran"/>
    <property type="match status" value="1"/>
</dbReference>
<accession>B5YBA0</accession>
<dbReference type="GO" id="GO:0005886">
    <property type="term" value="C:plasma membrane"/>
    <property type="evidence" value="ECO:0007669"/>
    <property type="project" value="UniProtKB-SubCell"/>
</dbReference>
<dbReference type="Gene3D" id="3.40.50.300">
    <property type="entry name" value="P-loop containing nucleotide triphosphate hydrolases"/>
    <property type="match status" value="1"/>
</dbReference>
<dbReference type="Proteomes" id="UP000001733">
    <property type="component" value="Chromosome"/>
</dbReference>
<evidence type="ECO:0000256" key="9">
    <source>
        <dbReference type="SAM" id="Phobius"/>
    </source>
</evidence>
<keyword evidence="13" id="KW-1185">Reference proteome</keyword>
<feature type="transmembrane region" description="Helical" evidence="9">
    <location>
        <begin position="281"/>
        <end position="298"/>
    </location>
</feature>
<feature type="transmembrane region" description="Helical" evidence="9">
    <location>
        <begin position="160"/>
        <end position="187"/>
    </location>
</feature>
<protein>
    <submittedName>
        <fullName evidence="12">ABC-type multidrug protein lipid transport system ATPase component</fullName>
    </submittedName>
</protein>
<dbReference type="EMBL" id="CP001146">
    <property type="protein sequence ID" value="ACI18680.1"/>
    <property type="molecule type" value="Genomic_DNA"/>
</dbReference>